<feature type="transmembrane region" description="Helical" evidence="8">
    <location>
        <begin position="133"/>
        <end position="151"/>
    </location>
</feature>
<dbReference type="Proteomes" id="UP000696931">
    <property type="component" value="Unassembled WGS sequence"/>
</dbReference>
<keyword evidence="6 8" id="KW-1133">Transmembrane helix</keyword>
<protein>
    <submittedName>
        <fullName evidence="9">Rod shape-determining protein MreD</fullName>
    </submittedName>
</protein>
<evidence type="ECO:0000256" key="3">
    <source>
        <dbReference type="ARBA" id="ARBA00022475"/>
    </source>
</evidence>
<evidence type="ECO:0000256" key="5">
    <source>
        <dbReference type="ARBA" id="ARBA00022960"/>
    </source>
</evidence>
<evidence type="ECO:0000256" key="1">
    <source>
        <dbReference type="ARBA" id="ARBA00004651"/>
    </source>
</evidence>
<sequence>MRPLGSFFLMVIVALLLRSTALSSLATRGIILDALAFVTVVWALRHGDAWGASFGFFLGLMADLDAAHWLGRHALLLTLLGYAVGRLSGTLVRDSARTQFALVACGVLAHQLWASPFELGGGFVGVPFLLGRSLMATLLTAAVGTLLLAVLRRITGRPLFRHASRTAQKD</sequence>
<organism evidence="9 10">
    <name type="scientific">Eiseniibacteriota bacterium</name>
    <dbReference type="NCBI Taxonomy" id="2212470"/>
    <lineage>
        <taxon>Bacteria</taxon>
        <taxon>Candidatus Eiseniibacteriota</taxon>
    </lineage>
</organism>
<evidence type="ECO:0000256" key="7">
    <source>
        <dbReference type="ARBA" id="ARBA00023136"/>
    </source>
</evidence>
<dbReference type="InterPro" id="IPR007227">
    <property type="entry name" value="Cell_shape_determining_MreD"/>
</dbReference>
<dbReference type="GO" id="GO:0008360">
    <property type="term" value="P:regulation of cell shape"/>
    <property type="evidence" value="ECO:0007669"/>
    <property type="project" value="UniProtKB-KW"/>
</dbReference>
<gene>
    <name evidence="9" type="primary">mreD</name>
    <name evidence="9" type="ORF">HZA61_15475</name>
</gene>
<dbReference type="GO" id="GO:0005886">
    <property type="term" value="C:plasma membrane"/>
    <property type="evidence" value="ECO:0007669"/>
    <property type="project" value="UniProtKB-SubCell"/>
</dbReference>
<evidence type="ECO:0000256" key="6">
    <source>
        <dbReference type="ARBA" id="ARBA00022989"/>
    </source>
</evidence>
<keyword evidence="4 8" id="KW-0812">Transmembrane</keyword>
<dbReference type="EMBL" id="JACRIW010000112">
    <property type="protein sequence ID" value="MBI5170889.1"/>
    <property type="molecule type" value="Genomic_DNA"/>
</dbReference>
<evidence type="ECO:0000313" key="10">
    <source>
        <dbReference type="Proteomes" id="UP000696931"/>
    </source>
</evidence>
<evidence type="ECO:0000256" key="4">
    <source>
        <dbReference type="ARBA" id="ARBA00022692"/>
    </source>
</evidence>
<name>A0A933SJA2_UNCEI</name>
<evidence type="ECO:0000313" key="9">
    <source>
        <dbReference type="EMBL" id="MBI5170889.1"/>
    </source>
</evidence>
<keyword evidence="5" id="KW-0133">Cell shape</keyword>
<comment type="caution">
    <text evidence="9">The sequence shown here is derived from an EMBL/GenBank/DDBJ whole genome shotgun (WGS) entry which is preliminary data.</text>
</comment>
<comment type="similarity">
    <text evidence="2">Belongs to the MreD family.</text>
</comment>
<accession>A0A933SJA2</accession>
<evidence type="ECO:0000256" key="8">
    <source>
        <dbReference type="SAM" id="Phobius"/>
    </source>
</evidence>
<evidence type="ECO:0000256" key="2">
    <source>
        <dbReference type="ARBA" id="ARBA00007776"/>
    </source>
</evidence>
<keyword evidence="3" id="KW-1003">Cell membrane</keyword>
<feature type="transmembrane region" description="Helical" evidence="8">
    <location>
        <begin position="66"/>
        <end position="84"/>
    </location>
</feature>
<dbReference type="AlphaFoldDB" id="A0A933SJA2"/>
<dbReference type="NCBIfam" id="TIGR03426">
    <property type="entry name" value="shape_MreD"/>
    <property type="match status" value="1"/>
</dbReference>
<proteinExistence type="inferred from homology"/>
<dbReference type="Pfam" id="PF04093">
    <property type="entry name" value="MreD"/>
    <property type="match status" value="1"/>
</dbReference>
<reference evidence="9" key="1">
    <citation type="submission" date="2020-07" db="EMBL/GenBank/DDBJ databases">
        <title>Huge and variable diversity of episymbiotic CPR bacteria and DPANN archaea in groundwater ecosystems.</title>
        <authorList>
            <person name="He C.Y."/>
            <person name="Keren R."/>
            <person name="Whittaker M."/>
            <person name="Farag I.F."/>
            <person name="Doudna J."/>
            <person name="Cate J.H.D."/>
            <person name="Banfield J.F."/>
        </authorList>
    </citation>
    <scope>NUCLEOTIDE SEQUENCE</scope>
    <source>
        <strain evidence="9">NC_groundwater_1813_Pr3_B-0.1um_71_17</strain>
    </source>
</reference>
<feature type="transmembrane region" description="Helical" evidence="8">
    <location>
        <begin position="96"/>
        <end position="113"/>
    </location>
</feature>
<comment type="subcellular location">
    <subcellularLocation>
        <location evidence="1">Cell membrane</location>
        <topology evidence="1">Multi-pass membrane protein</topology>
    </subcellularLocation>
</comment>
<keyword evidence="7 8" id="KW-0472">Membrane</keyword>